<dbReference type="InterPro" id="IPR000742">
    <property type="entry name" value="EGF"/>
</dbReference>
<feature type="non-terminal residue" evidence="4">
    <location>
        <position position="562"/>
    </location>
</feature>
<sequence>MLVRIVAVVALLTDLSQALPNVRYVRLEQSSDPFLVINEVTVYPCGSDVNVALNKPATGSGFGTTGSCGGTQSDRTASVAVDGATSCSADRTNTFCASVSPLFWQVDLGREYDVCTVAILLSTTSTGASYLRLQDGAGTQLTSVSLLGTYSTLTTCGATSCSISTKSCTACTAALCNNHVTSFSDNYPACDCTCNSAYTGAFCDQLLCTNAANCNGHATSVSGYGSSCSCTCSPEWTGTSCATSNVCTNVTNCNSRATAVSGNMPSCTCTCQAEWTGASCETPNVCTTAADCSGHATGVTGNRPSCTCACTLGWVGKKKKNTTGTRVMTGSYPGCVCECILGYGGAVCARLLTESKSSMPSESTTISESLTKSLTSTLSATSSPTLSLAKPTLSCTTTVSSTVTSSMTNTNTTSVTHSATHSLSLSPTTTHVANSSSWTASPTHTRSPTRTANSTGSSTLSPILTSTATKAATATQSPTIGNTTFSLSPATVSATTLFSATQDVLFLIDGVEFVPSYLLPDEQRQCVDLRVYGNVTNATATHLASYLARNVSVSINALNATA</sequence>
<dbReference type="SUPFAM" id="SSF49785">
    <property type="entry name" value="Galactose-binding domain-like"/>
    <property type="match status" value="1"/>
</dbReference>
<keyword evidence="5" id="KW-1185">Reference proteome</keyword>
<organism evidence="4 5">
    <name type="scientific">Bodo saltans</name>
    <name type="common">Flagellated protozoan</name>
    <dbReference type="NCBI Taxonomy" id="75058"/>
    <lineage>
        <taxon>Eukaryota</taxon>
        <taxon>Discoba</taxon>
        <taxon>Euglenozoa</taxon>
        <taxon>Kinetoplastea</taxon>
        <taxon>Metakinetoplastina</taxon>
        <taxon>Eubodonida</taxon>
        <taxon>Bodonidae</taxon>
        <taxon>Bodo</taxon>
    </lineage>
</organism>
<evidence type="ECO:0000256" key="2">
    <source>
        <dbReference type="SAM" id="SignalP"/>
    </source>
</evidence>
<dbReference type="Gene3D" id="2.60.120.260">
    <property type="entry name" value="Galactose-binding domain-like"/>
    <property type="match status" value="1"/>
</dbReference>
<evidence type="ECO:0000259" key="3">
    <source>
        <dbReference type="PROSITE" id="PS00022"/>
    </source>
</evidence>
<evidence type="ECO:0000256" key="1">
    <source>
        <dbReference type="SAM" id="MobiDB-lite"/>
    </source>
</evidence>
<dbReference type="PROSITE" id="PS00022">
    <property type="entry name" value="EGF_1"/>
    <property type="match status" value="1"/>
</dbReference>
<gene>
    <name evidence="4" type="ORF">BSAL_93230</name>
</gene>
<reference evidence="5" key="1">
    <citation type="submission" date="2015-09" db="EMBL/GenBank/DDBJ databases">
        <authorList>
            <consortium name="Pathogen Informatics"/>
        </authorList>
    </citation>
    <scope>NUCLEOTIDE SEQUENCE [LARGE SCALE GENOMIC DNA]</scope>
    <source>
        <strain evidence="5">Lake Konstanz</strain>
    </source>
</reference>
<evidence type="ECO:0000313" key="5">
    <source>
        <dbReference type="Proteomes" id="UP000051952"/>
    </source>
</evidence>
<protein>
    <recommendedName>
        <fullName evidence="3">EGF-like domain-containing protein</fullName>
    </recommendedName>
</protein>
<feature type="compositionally biased region" description="Low complexity" evidence="1">
    <location>
        <begin position="404"/>
        <end position="431"/>
    </location>
</feature>
<accession>A0A0S4KJ71</accession>
<dbReference type="InterPro" id="IPR008979">
    <property type="entry name" value="Galactose-bd-like_sf"/>
</dbReference>
<keyword evidence="2" id="KW-0732">Signal</keyword>
<dbReference type="VEuPathDB" id="TriTrypDB:BSAL_93230"/>
<proteinExistence type="predicted"/>
<evidence type="ECO:0000313" key="4">
    <source>
        <dbReference type="EMBL" id="CUI14500.1"/>
    </source>
</evidence>
<dbReference type="AlphaFoldDB" id="A0A0S4KJ71"/>
<dbReference type="Proteomes" id="UP000051952">
    <property type="component" value="Unassembled WGS sequence"/>
</dbReference>
<feature type="region of interest" description="Disordered" evidence="1">
    <location>
        <begin position="404"/>
        <end position="461"/>
    </location>
</feature>
<feature type="compositionally biased region" description="Polar residues" evidence="1">
    <location>
        <begin position="432"/>
        <end position="461"/>
    </location>
</feature>
<feature type="domain" description="EGF-like" evidence="3">
    <location>
        <begin position="269"/>
        <end position="280"/>
    </location>
</feature>
<name>A0A0S4KJ71_BODSA</name>
<feature type="signal peptide" evidence="2">
    <location>
        <begin position="1"/>
        <end position="18"/>
    </location>
</feature>
<dbReference type="OrthoDB" id="283575at2759"/>
<feature type="chain" id="PRO_5006623320" description="EGF-like domain-containing protein" evidence="2">
    <location>
        <begin position="19"/>
        <end position="562"/>
    </location>
</feature>
<dbReference type="EMBL" id="CYKH01001307">
    <property type="protein sequence ID" value="CUI14500.1"/>
    <property type="molecule type" value="Genomic_DNA"/>
</dbReference>